<name>A0A7X0RNV9_9BACL</name>
<dbReference type="Gene3D" id="3.90.105.10">
    <property type="entry name" value="Molybdopterin biosynthesis moea protein, domain 2"/>
    <property type="match status" value="1"/>
</dbReference>
<evidence type="ECO:0000256" key="5">
    <source>
        <dbReference type="ARBA" id="ARBA00013269"/>
    </source>
</evidence>
<comment type="catalytic activity">
    <reaction evidence="12">
        <text>adenylyl-molybdopterin + molybdate = Mo-molybdopterin + AMP + H(+)</text>
        <dbReference type="Rhea" id="RHEA:35047"/>
        <dbReference type="ChEBI" id="CHEBI:15378"/>
        <dbReference type="ChEBI" id="CHEBI:36264"/>
        <dbReference type="ChEBI" id="CHEBI:62727"/>
        <dbReference type="ChEBI" id="CHEBI:71302"/>
        <dbReference type="ChEBI" id="CHEBI:456215"/>
        <dbReference type="EC" id="2.10.1.1"/>
    </reaction>
</comment>
<evidence type="ECO:0000256" key="13">
    <source>
        <dbReference type="RuleBase" id="RU365090"/>
    </source>
</evidence>
<dbReference type="Pfam" id="PF00994">
    <property type="entry name" value="MoCF_biosynth"/>
    <property type="match status" value="1"/>
</dbReference>
<dbReference type="SUPFAM" id="SSF53218">
    <property type="entry name" value="Molybdenum cofactor biosynthesis proteins"/>
    <property type="match status" value="1"/>
</dbReference>
<proteinExistence type="inferred from homology"/>
<dbReference type="Proteomes" id="UP000547209">
    <property type="component" value="Unassembled WGS sequence"/>
</dbReference>
<dbReference type="SUPFAM" id="SSF63867">
    <property type="entry name" value="MoeA C-terminal domain-like"/>
    <property type="match status" value="1"/>
</dbReference>
<dbReference type="InterPro" id="IPR036135">
    <property type="entry name" value="MoeA_linker/N_sf"/>
</dbReference>
<evidence type="ECO:0000256" key="7">
    <source>
        <dbReference type="ARBA" id="ARBA00022505"/>
    </source>
</evidence>
<evidence type="ECO:0000313" key="15">
    <source>
        <dbReference type="EMBL" id="MBB6669796.1"/>
    </source>
</evidence>
<keyword evidence="9 13" id="KW-0479">Metal-binding</keyword>
<keyword evidence="7 13" id="KW-0500">Molybdenum</keyword>
<dbReference type="AlphaFoldDB" id="A0A7X0RNV9"/>
<dbReference type="RefSeq" id="WP_185141236.1">
    <property type="nucleotide sequence ID" value="NZ_JACJVP010000004.1"/>
</dbReference>
<evidence type="ECO:0000256" key="3">
    <source>
        <dbReference type="ARBA" id="ARBA00005046"/>
    </source>
</evidence>
<dbReference type="NCBIfam" id="NF045515">
    <property type="entry name" value="Glp_gephyrin"/>
    <property type="match status" value="1"/>
</dbReference>
<dbReference type="EC" id="2.10.1.1" evidence="5 13"/>
<evidence type="ECO:0000259" key="14">
    <source>
        <dbReference type="SMART" id="SM00852"/>
    </source>
</evidence>
<dbReference type="InterPro" id="IPR036688">
    <property type="entry name" value="MoeA_C_domain_IV_sf"/>
</dbReference>
<organism evidence="15 16">
    <name type="scientific">Cohnella nanjingensis</name>
    <dbReference type="NCBI Taxonomy" id="1387779"/>
    <lineage>
        <taxon>Bacteria</taxon>
        <taxon>Bacillati</taxon>
        <taxon>Bacillota</taxon>
        <taxon>Bacilli</taxon>
        <taxon>Bacillales</taxon>
        <taxon>Paenibacillaceae</taxon>
        <taxon>Cohnella</taxon>
    </lineage>
</organism>
<dbReference type="EMBL" id="JACJVP010000004">
    <property type="protein sequence ID" value="MBB6669796.1"/>
    <property type="molecule type" value="Genomic_DNA"/>
</dbReference>
<dbReference type="GO" id="GO:0046872">
    <property type="term" value="F:metal ion binding"/>
    <property type="evidence" value="ECO:0007669"/>
    <property type="project" value="UniProtKB-UniRule"/>
</dbReference>
<evidence type="ECO:0000256" key="4">
    <source>
        <dbReference type="ARBA" id="ARBA00010763"/>
    </source>
</evidence>
<comment type="pathway">
    <text evidence="3 13">Cofactor biosynthesis; molybdopterin biosynthesis.</text>
</comment>
<dbReference type="CDD" id="cd00887">
    <property type="entry name" value="MoeA"/>
    <property type="match status" value="1"/>
</dbReference>
<dbReference type="InterPro" id="IPR038987">
    <property type="entry name" value="MoeA-like"/>
</dbReference>
<dbReference type="InterPro" id="IPR005111">
    <property type="entry name" value="MoeA_C_domain_IV"/>
</dbReference>
<evidence type="ECO:0000313" key="16">
    <source>
        <dbReference type="Proteomes" id="UP000547209"/>
    </source>
</evidence>
<protein>
    <recommendedName>
        <fullName evidence="6 13">Molybdopterin molybdenumtransferase</fullName>
        <ecNumber evidence="5 13">2.10.1.1</ecNumber>
    </recommendedName>
</protein>
<dbReference type="PANTHER" id="PTHR10192">
    <property type="entry name" value="MOLYBDOPTERIN BIOSYNTHESIS PROTEIN"/>
    <property type="match status" value="1"/>
</dbReference>
<evidence type="ECO:0000256" key="6">
    <source>
        <dbReference type="ARBA" id="ARBA00021108"/>
    </source>
</evidence>
<evidence type="ECO:0000256" key="10">
    <source>
        <dbReference type="ARBA" id="ARBA00022842"/>
    </source>
</evidence>
<comment type="similarity">
    <text evidence="4 13">Belongs to the MoeA family.</text>
</comment>
<evidence type="ECO:0000256" key="9">
    <source>
        <dbReference type="ARBA" id="ARBA00022723"/>
    </source>
</evidence>
<feature type="domain" description="MoaB/Mog" evidence="14">
    <location>
        <begin position="192"/>
        <end position="332"/>
    </location>
</feature>
<dbReference type="GO" id="GO:0005829">
    <property type="term" value="C:cytosol"/>
    <property type="evidence" value="ECO:0007669"/>
    <property type="project" value="TreeGrafter"/>
</dbReference>
<evidence type="ECO:0000256" key="12">
    <source>
        <dbReference type="ARBA" id="ARBA00047317"/>
    </source>
</evidence>
<keyword evidence="11 13" id="KW-0501">Molybdenum cofactor biosynthesis</keyword>
<dbReference type="FunFam" id="3.40.980.10:FF:000004">
    <property type="entry name" value="Molybdopterin molybdenumtransferase"/>
    <property type="match status" value="1"/>
</dbReference>
<dbReference type="Gene3D" id="2.40.340.10">
    <property type="entry name" value="MoeA, C-terminal, domain IV"/>
    <property type="match status" value="1"/>
</dbReference>
<dbReference type="Pfam" id="PF03453">
    <property type="entry name" value="MoeA_N"/>
    <property type="match status" value="1"/>
</dbReference>
<keyword evidence="8 13" id="KW-0808">Transferase</keyword>
<dbReference type="Gene3D" id="2.170.190.11">
    <property type="entry name" value="Molybdopterin biosynthesis moea protein, domain 3"/>
    <property type="match status" value="1"/>
</dbReference>
<dbReference type="NCBIfam" id="TIGR00177">
    <property type="entry name" value="molyb_syn"/>
    <property type="match status" value="1"/>
</dbReference>
<dbReference type="GO" id="GO:0061599">
    <property type="term" value="F:molybdopterin molybdotransferase activity"/>
    <property type="evidence" value="ECO:0007669"/>
    <property type="project" value="UniProtKB-UniRule"/>
</dbReference>
<reference evidence="15 16" key="1">
    <citation type="submission" date="2020-08" db="EMBL/GenBank/DDBJ databases">
        <title>Cohnella phylogeny.</title>
        <authorList>
            <person name="Dunlap C."/>
        </authorList>
    </citation>
    <scope>NUCLEOTIDE SEQUENCE [LARGE SCALE GENOMIC DNA]</scope>
    <source>
        <strain evidence="15 16">DSM 28246</strain>
    </source>
</reference>
<evidence type="ECO:0000256" key="2">
    <source>
        <dbReference type="ARBA" id="ARBA00002901"/>
    </source>
</evidence>
<evidence type="ECO:0000256" key="11">
    <source>
        <dbReference type="ARBA" id="ARBA00023150"/>
    </source>
</evidence>
<dbReference type="GO" id="GO:0006777">
    <property type="term" value="P:Mo-molybdopterin cofactor biosynthetic process"/>
    <property type="evidence" value="ECO:0007669"/>
    <property type="project" value="UniProtKB-UniRule"/>
</dbReference>
<evidence type="ECO:0000256" key="8">
    <source>
        <dbReference type="ARBA" id="ARBA00022679"/>
    </source>
</evidence>
<dbReference type="Gene3D" id="3.40.980.10">
    <property type="entry name" value="MoaB/Mog-like domain"/>
    <property type="match status" value="1"/>
</dbReference>
<comment type="cofactor">
    <cofactor evidence="1 13">
        <name>Mg(2+)</name>
        <dbReference type="ChEBI" id="CHEBI:18420"/>
    </cofactor>
</comment>
<keyword evidence="10 13" id="KW-0460">Magnesium</keyword>
<accession>A0A7X0RNV9</accession>
<gene>
    <name evidence="15" type="ORF">H7C19_03740</name>
</gene>
<dbReference type="InterPro" id="IPR036425">
    <property type="entry name" value="MoaB/Mog-like_dom_sf"/>
</dbReference>
<dbReference type="SUPFAM" id="SSF63882">
    <property type="entry name" value="MoeA N-terminal region -like"/>
    <property type="match status" value="1"/>
</dbReference>
<keyword evidence="16" id="KW-1185">Reference proteome</keyword>
<dbReference type="PANTHER" id="PTHR10192:SF5">
    <property type="entry name" value="GEPHYRIN"/>
    <property type="match status" value="1"/>
</dbReference>
<dbReference type="SMART" id="SM00852">
    <property type="entry name" value="MoCF_biosynth"/>
    <property type="match status" value="1"/>
</dbReference>
<dbReference type="Pfam" id="PF03454">
    <property type="entry name" value="MoeA_C"/>
    <property type="match status" value="1"/>
</dbReference>
<dbReference type="InterPro" id="IPR005110">
    <property type="entry name" value="MoeA_linker/N"/>
</dbReference>
<sequence length="429" mass="44338">MSDYTRRAIPIAEAQRLIAAHARPLRTERVPLLAAFGRRLAEPLVADRPVPAFARSGMDGYAVRAADLAEASPARPARLAVAQATVASGGTAPPQPVSPGEAARIMTGAPLPAGADAVVMLESVREEATGALRQAVFARPVAAGLNVTPVGGEIAPGAAVLAPGVRIGPGAAALLASFGRTEPLTYARPRVAIVTTGSEVIAPEETPGYGQIRNSNLAMLRGLAEDAGAEVVFAAHADDDEERIARAIRIAFEEAGADAVLTSGGVSVGDFDLTGRLLGREGRTLLFNKISMRPGSVTSAAVQDGKPLFGLSGNPSACYVGFALLVRPALARMGGHPEFGLPSYSAYLGEDYPKGGAFPRYLRGRTSVERAVVRVTPCSGNRSSDILSIQEADCLIVIPPCPRGLPAGTLVEAIPLASRGDGYRGGERT</sequence>
<evidence type="ECO:0000256" key="1">
    <source>
        <dbReference type="ARBA" id="ARBA00001946"/>
    </source>
</evidence>
<comment type="function">
    <text evidence="2 13">Catalyzes the insertion of molybdate into adenylated molybdopterin with the concomitant release of AMP.</text>
</comment>
<comment type="caution">
    <text evidence="15">The sequence shown here is derived from an EMBL/GenBank/DDBJ whole genome shotgun (WGS) entry which is preliminary data.</text>
</comment>
<dbReference type="UniPathway" id="UPA00344"/>
<dbReference type="InterPro" id="IPR001453">
    <property type="entry name" value="MoaB/Mog_dom"/>
</dbReference>